<evidence type="ECO:0000259" key="1">
    <source>
        <dbReference type="PROSITE" id="PS50888"/>
    </source>
</evidence>
<dbReference type="GO" id="GO:0032502">
    <property type="term" value="P:developmental process"/>
    <property type="evidence" value="ECO:0007669"/>
    <property type="project" value="TreeGrafter"/>
</dbReference>
<proteinExistence type="predicted"/>
<dbReference type="OrthoDB" id="10048995at2759"/>
<protein>
    <submittedName>
        <fullName evidence="2">Abnormal cell lineage protein 32</fullName>
    </submittedName>
</protein>
<dbReference type="InterPro" id="IPR036638">
    <property type="entry name" value="HLH_DNA-bd_sf"/>
</dbReference>
<evidence type="ECO:0000313" key="3">
    <source>
        <dbReference type="Proteomes" id="UP000078046"/>
    </source>
</evidence>
<dbReference type="InterPro" id="IPR011598">
    <property type="entry name" value="bHLH_dom"/>
</dbReference>
<feature type="domain" description="BHLH" evidence="1">
    <location>
        <begin position="175"/>
        <end position="227"/>
    </location>
</feature>
<dbReference type="Proteomes" id="UP000078046">
    <property type="component" value="Unassembled WGS sequence"/>
</dbReference>
<name>A0A177B047_9BILA</name>
<dbReference type="PROSITE" id="PS50888">
    <property type="entry name" value="BHLH"/>
    <property type="match status" value="1"/>
</dbReference>
<comment type="caution">
    <text evidence="2">The sequence shown here is derived from an EMBL/GenBank/DDBJ whole genome shotgun (WGS) entry which is preliminary data.</text>
</comment>
<dbReference type="Gene3D" id="4.10.280.10">
    <property type="entry name" value="Helix-loop-helix DNA-binding domain"/>
    <property type="match status" value="1"/>
</dbReference>
<dbReference type="SUPFAM" id="SSF47459">
    <property type="entry name" value="HLH, helix-loop-helix DNA-binding domain"/>
    <property type="match status" value="1"/>
</dbReference>
<dbReference type="GO" id="GO:0046983">
    <property type="term" value="F:protein dimerization activity"/>
    <property type="evidence" value="ECO:0007669"/>
    <property type="project" value="InterPro"/>
</dbReference>
<accession>A0A177B047</accession>
<dbReference type="InterPro" id="IPR050283">
    <property type="entry name" value="E-box_TF_Regulators"/>
</dbReference>
<gene>
    <name evidence="2" type="ORF">A3Q56_05476</name>
</gene>
<keyword evidence="3" id="KW-1185">Reference proteome</keyword>
<dbReference type="PANTHER" id="PTHR23349:SF63">
    <property type="entry name" value="FER3-LIKE PROTEIN"/>
    <property type="match status" value="1"/>
</dbReference>
<dbReference type="GO" id="GO:0000977">
    <property type="term" value="F:RNA polymerase II transcription regulatory region sequence-specific DNA binding"/>
    <property type="evidence" value="ECO:0007669"/>
    <property type="project" value="TreeGrafter"/>
</dbReference>
<reference evidence="2 3" key="1">
    <citation type="submission" date="2016-04" db="EMBL/GenBank/DDBJ databases">
        <title>The genome of Intoshia linei affirms orthonectids as highly simplified spiralians.</title>
        <authorList>
            <person name="Mikhailov K.V."/>
            <person name="Slusarev G.S."/>
            <person name="Nikitin M.A."/>
            <person name="Logacheva M.D."/>
            <person name="Penin A."/>
            <person name="Aleoshin V."/>
            <person name="Panchin Y.V."/>
        </authorList>
    </citation>
    <scope>NUCLEOTIDE SEQUENCE [LARGE SCALE GENOMIC DNA]</scope>
    <source>
        <strain evidence="2">Intl2013</strain>
        <tissue evidence="2">Whole animal</tissue>
    </source>
</reference>
<evidence type="ECO:0000313" key="2">
    <source>
        <dbReference type="EMBL" id="OAF66804.1"/>
    </source>
</evidence>
<dbReference type="AlphaFoldDB" id="A0A177B047"/>
<dbReference type="EMBL" id="LWCA01000824">
    <property type="protein sequence ID" value="OAF66804.1"/>
    <property type="molecule type" value="Genomic_DNA"/>
</dbReference>
<dbReference type="Pfam" id="PF00010">
    <property type="entry name" value="HLH"/>
    <property type="match status" value="1"/>
</dbReference>
<sequence length="257" mass="30239">MNWIESDDATFSNLLGSANFNDDLNQTSQHPQDAFSFHDFDDLLDINEREPCNVNINENDFHDLVYFTNCTDLKIENTPYNLTQNSFNTETANNNYLPKPTNIQKMYPTLNATLNQPFENLDVRNIENCDNNPGIYEQSRIQDLNGVNASCNECLISKGEYKEFQKKRKRVTTPKQRHNANIRERKRMVSLNKQFDRLKYTIPKFSYEKKVSRIETLRIAILYIEFMDNLLTGKISYSDYKNDIYMYAEDQIEDNVQ</sequence>
<organism evidence="2 3">
    <name type="scientific">Intoshia linei</name>
    <dbReference type="NCBI Taxonomy" id="1819745"/>
    <lineage>
        <taxon>Eukaryota</taxon>
        <taxon>Metazoa</taxon>
        <taxon>Spiralia</taxon>
        <taxon>Lophotrochozoa</taxon>
        <taxon>Mesozoa</taxon>
        <taxon>Orthonectida</taxon>
        <taxon>Rhopaluridae</taxon>
        <taxon>Intoshia</taxon>
    </lineage>
</organism>
<dbReference type="SMART" id="SM00353">
    <property type="entry name" value="HLH"/>
    <property type="match status" value="1"/>
</dbReference>
<dbReference type="GO" id="GO:0000981">
    <property type="term" value="F:DNA-binding transcription factor activity, RNA polymerase II-specific"/>
    <property type="evidence" value="ECO:0007669"/>
    <property type="project" value="TreeGrafter"/>
</dbReference>
<dbReference type="PANTHER" id="PTHR23349">
    <property type="entry name" value="BASIC HELIX-LOOP-HELIX TRANSCRIPTION FACTOR, TWIST"/>
    <property type="match status" value="1"/>
</dbReference>